<reference evidence="5" key="2">
    <citation type="journal article" date="2008" name="Genome Biol.">
        <title>Improved genome assembly and evidence-based global gene model set for the chordate Ciona intestinalis: new insight into intron and operon populations.</title>
        <authorList>
            <person name="Satou Y."/>
            <person name="Mineta K."/>
            <person name="Ogasawara M."/>
            <person name="Sasakura Y."/>
            <person name="Shoguchi E."/>
            <person name="Ueno K."/>
            <person name="Yamada L."/>
            <person name="Matsumoto J."/>
            <person name="Wasserscheid J."/>
            <person name="Dewar K."/>
            <person name="Wiley G.B."/>
            <person name="Macmil S.L."/>
            <person name="Roe B.A."/>
            <person name="Zeller R.W."/>
            <person name="Hastings K.E."/>
            <person name="Lemaire P."/>
            <person name="Lindquist E."/>
            <person name="Endo T."/>
            <person name="Hotta K."/>
            <person name="Inaba K."/>
        </authorList>
    </citation>
    <scope>NUCLEOTIDE SEQUENCE [LARGE SCALE GENOMIC DNA]</scope>
    <source>
        <strain evidence="5">wild type</strain>
    </source>
</reference>
<keyword evidence="4" id="KW-0187">Copper transport</keyword>
<keyword evidence="4" id="KW-0813">Transport</keyword>
<dbReference type="Ensembl" id="ENSCINT00000031375.1">
    <property type="protein sequence ID" value="ENSCINP00000033945.1"/>
    <property type="gene ID" value="ENSCING00000024897.1"/>
</dbReference>
<dbReference type="Proteomes" id="UP000008144">
    <property type="component" value="Chromosome 8"/>
</dbReference>
<reference evidence="5" key="4">
    <citation type="submission" date="2025-09" db="UniProtKB">
        <authorList>
            <consortium name="Ensembl"/>
        </authorList>
    </citation>
    <scope>IDENTIFICATION</scope>
</reference>
<keyword evidence="6" id="KW-1185">Reference proteome</keyword>
<reference evidence="6" key="1">
    <citation type="journal article" date="2002" name="Science">
        <title>The draft genome of Ciona intestinalis: insights into chordate and vertebrate origins.</title>
        <authorList>
            <person name="Dehal P."/>
            <person name="Satou Y."/>
            <person name="Campbell R.K."/>
            <person name="Chapman J."/>
            <person name="Degnan B."/>
            <person name="De Tomaso A."/>
            <person name="Davidson B."/>
            <person name="Di Gregorio A."/>
            <person name="Gelpke M."/>
            <person name="Goodstein D.M."/>
            <person name="Harafuji N."/>
            <person name="Hastings K.E."/>
            <person name="Ho I."/>
            <person name="Hotta K."/>
            <person name="Huang W."/>
            <person name="Kawashima T."/>
            <person name="Lemaire P."/>
            <person name="Martinez D."/>
            <person name="Meinertzhagen I.A."/>
            <person name="Necula S."/>
            <person name="Nonaka M."/>
            <person name="Putnam N."/>
            <person name="Rash S."/>
            <person name="Saiga H."/>
            <person name="Satake M."/>
            <person name="Terry A."/>
            <person name="Yamada L."/>
            <person name="Wang H.G."/>
            <person name="Awazu S."/>
            <person name="Azumi K."/>
            <person name="Boore J."/>
            <person name="Branno M."/>
            <person name="Chin-Bow S."/>
            <person name="DeSantis R."/>
            <person name="Doyle S."/>
            <person name="Francino P."/>
            <person name="Keys D.N."/>
            <person name="Haga S."/>
            <person name="Hayashi H."/>
            <person name="Hino K."/>
            <person name="Imai K.S."/>
            <person name="Inaba K."/>
            <person name="Kano S."/>
            <person name="Kobayashi K."/>
            <person name="Kobayashi M."/>
            <person name="Lee B.I."/>
            <person name="Makabe K.W."/>
            <person name="Manohar C."/>
            <person name="Matassi G."/>
            <person name="Medina M."/>
            <person name="Mochizuki Y."/>
            <person name="Mount S."/>
            <person name="Morishita T."/>
            <person name="Miura S."/>
            <person name="Nakayama A."/>
            <person name="Nishizaka S."/>
            <person name="Nomoto H."/>
            <person name="Ohta F."/>
            <person name="Oishi K."/>
            <person name="Rigoutsos I."/>
            <person name="Sano M."/>
            <person name="Sasaki A."/>
            <person name="Sasakura Y."/>
            <person name="Shoguchi E."/>
            <person name="Shin-i T."/>
            <person name="Spagnuolo A."/>
            <person name="Stainier D."/>
            <person name="Suzuki M.M."/>
            <person name="Tassy O."/>
            <person name="Takatori N."/>
            <person name="Tokuoka M."/>
            <person name="Yagi K."/>
            <person name="Yoshizaki F."/>
            <person name="Wada S."/>
            <person name="Zhang C."/>
            <person name="Hyatt P.D."/>
            <person name="Larimer F."/>
            <person name="Detter C."/>
            <person name="Doggett N."/>
            <person name="Glavina T."/>
            <person name="Hawkins T."/>
            <person name="Richardson P."/>
            <person name="Lucas S."/>
            <person name="Kohara Y."/>
            <person name="Levine M."/>
            <person name="Satoh N."/>
            <person name="Rokhsar D.S."/>
        </authorList>
    </citation>
    <scope>NUCLEOTIDE SEQUENCE [LARGE SCALE GENOMIC DNA]</scope>
</reference>
<keyword evidence="3 4" id="KW-0472">Membrane</keyword>
<feature type="transmembrane region" description="Helical" evidence="4">
    <location>
        <begin position="47"/>
        <end position="68"/>
    </location>
</feature>
<dbReference type="GO" id="GO:0016020">
    <property type="term" value="C:membrane"/>
    <property type="evidence" value="ECO:0007669"/>
    <property type="project" value="UniProtKB-SubCell"/>
</dbReference>
<keyword evidence="1 4" id="KW-0812">Transmembrane</keyword>
<dbReference type="InterPro" id="IPR007274">
    <property type="entry name" value="Cop_transporter"/>
</dbReference>
<keyword evidence="4" id="KW-0186">Copper</keyword>
<proteinExistence type="inferred from homology"/>
<dbReference type="Pfam" id="PF04145">
    <property type="entry name" value="Ctr"/>
    <property type="match status" value="1"/>
</dbReference>
<dbReference type="InParanoid" id="H2XWB1"/>
<evidence type="ECO:0000313" key="6">
    <source>
        <dbReference type="Proteomes" id="UP000008144"/>
    </source>
</evidence>
<dbReference type="HOGENOM" id="CLU_1997609_0_0_1"/>
<evidence type="ECO:0000256" key="2">
    <source>
        <dbReference type="ARBA" id="ARBA00022989"/>
    </source>
</evidence>
<protein>
    <recommendedName>
        <fullName evidence="4">Copper transport protein</fullName>
    </recommendedName>
</protein>
<organism evidence="5 6">
    <name type="scientific">Ciona intestinalis</name>
    <name type="common">Transparent sea squirt</name>
    <name type="synonym">Ascidia intestinalis</name>
    <dbReference type="NCBI Taxonomy" id="7719"/>
    <lineage>
        <taxon>Eukaryota</taxon>
        <taxon>Metazoa</taxon>
        <taxon>Chordata</taxon>
        <taxon>Tunicata</taxon>
        <taxon>Ascidiacea</taxon>
        <taxon>Phlebobranchia</taxon>
        <taxon>Cionidae</taxon>
        <taxon>Ciona</taxon>
    </lineage>
</organism>
<evidence type="ECO:0000313" key="5">
    <source>
        <dbReference type="Ensembl" id="ENSCINP00000033945.1"/>
    </source>
</evidence>
<comment type="similarity">
    <text evidence="4">Belongs to the copper transporter (Ctr) (TC 1.A.56) family. SLC31A subfamily.</text>
</comment>
<sequence length="125" mass="14486">MFLIVDYVIFLIADIVTYFLQFFSLFFLVNSRLKFHSLHLSNNKLGFFAALIGSCFGIAVLGILYEIMKFLRQLWANKMREANEPFVLSASDCCDDDGIESYSISHKSSKFWIFHIVQSILHMVQ</sequence>
<keyword evidence="2 4" id="KW-1133">Transmembrane helix</keyword>
<keyword evidence="4" id="KW-0406">Ion transport</keyword>
<dbReference type="GO" id="GO:0005375">
    <property type="term" value="F:copper ion transmembrane transporter activity"/>
    <property type="evidence" value="ECO:0007669"/>
    <property type="project" value="UniProtKB-UniRule"/>
</dbReference>
<dbReference type="EMBL" id="EAAA01002711">
    <property type="status" value="NOT_ANNOTATED_CDS"/>
    <property type="molecule type" value="Genomic_DNA"/>
</dbReference>
<reference evidence="5" key="3">
    <citation type="submission" date="2025-08" db="UniProtKB">
        <authorList>
            <consortium name="Ensembl"/>
        </authorList>
    </citation>
    <scope>IDENTIFICATION</scope>
</reference>
<evidence type="ECO:0000256" key="3">
    <source>
        <dbReference type="ARBA" id="ARBA00023136"/>
    </source>
</evidence>
<comment type="subcellular location">
    <subcellularLocation>
        <location evidence="4">Membrane</location>
        <topology evidence="4">Multi-pass membrane protein</topology>
    </subcellularLocation>
</comment>
<accession>H2XWB1</accession>
<evidence type="ECO:0000256" key="4">
    <source>
        <dbReference type="RuleBase" id="RU367022"/>
    </source>
</evidence>
<feature type="transmembrane region" description="Helical" evidence="4">
    <location>
        <begin position="7"/>
        <end position="27"/>
    </location>
</feature>
<name>H2XWB1_CIOIN</name>
<evidence type="ECO:0000256" key="1">
    <source>
        <dbReference type="ARBA" id="ARBA00022692"/>
    </source>
</evidence>
<dbReference type="AlphaFoldDB" id="H2XWB1"/>